<keyword evidence="7" id="KW-1185">Reference proteome</keyword>
<gene>
    <name evidence="6" type="ORF">EF096_11150</name>
</gene>
<dbReference type="Gene3D" id="2.30.110.10">
    <property type="entry name" value="Electron Transport, Fmn-binding Protein, Chain A"/>
    <property type="match status" value="1"/>
</dbReference>
<dbReference type="Pfam" id="PF07317">
    <property type="entry name" value="PilZN"/>
    <property type="match status" value="1"/>
</dbReference>
<dbReference type="Pfam" id="PF07238">
    <property type="entry name" value="PilZ"/>
    <property type="match status" value="1"/>
</dbReference>
<dbReference type="EMBL" id="RKKU01000012">
    <property type="protein sequence ID" value="ROZ84349.1"/>
    <property type="molecule type" value="Genomic_DNA"/>
</dbReference>
<accession>A0ABX9XLP7</accession>
<keyword evidence="3" id="KW-0975">Bacterial flagellum</keyword>
<reference evidence="6 7" key="1">
    <citation type="submission" date="2018-11" db="EMBL/GenBank/DDBJ databases">
        <authorList>
            <person name="Jang G.I."/>
            <person name="Hwang C.Y."/>
        </authorList>
    </citation>
    <scope>NUCLEOTIDE SEQUENCE [LARGE SCALE GENOMIC DNA]</scope>
    <source>
        <strain evidence="6 7">SSM26</strain>
    </source>
</reference>
<dbReference type="Gene3D" id="2.40.10.220">
    <property type="entry name" value="predicted glycosyltransferase like domains"/>
    <property type="match status" value="1"/>
</dbReference>
<feature type="domain" description="Type III secretion system flagellar brake protein YcgR PilZN" evidence="5">
    <location>
        <begin position="17"/>
        <end position="122"/>
    </location>
</feature>
<evidence type="ECO:0000256" key="1">
    <source>
        <dbReference type="ARBA" id="ARBA00022636"/>
    </source>
</evidence>
<dbReference type="InterPro" id="IPR012349">
    <property type="entry name" value="Split_barrel_FMN-bd"/>
</dbReference>
<proteinExistence type="predicted"/>
<protein>
    <submittedName>
        <fullName evidence="6">Pilus assembly protein PilZ</fullName>
    </submittedName>
</protein>
<sequence>MSTLLSQEAGPQPPREVRSAIEITALLKTLMQSRDPLIITFDDRAQKFQSFIVNVDSDADALCLDEMIPREGDRYASQGEGFKIDAWHEGIHMRWSCAAGQATQIVFDEAPAYSTKLPKELMYHQKRGAFRASVRRTADVPLELNHPERQRTLTTYLMDISATGCKARIEGDQCSSLQPGELFSPCHLHLPETGRLELAVVIRHVSFIETANETQIGIHFQQPSPLAQRQIDRYVNYLQREARRIEKEDLF</sequence>
<evidence type="ECO:0000256" key="3">
    <source>
        <dbReference type="ARBA" id="ARBA00023143"/>
    </source>
</evidence>
<dbReference type="InterPro" id="IPR009926">
    <property type="entry name" value="T3SS_YcgR_PilZN"/>
</dbReference>
<dbReference type="InterPro" id="IPR009875">
    <property type="entry name" value="PilZ_domain"/>
</dbReference>
<evidence type="ECO:0000256" key="2">
    <source>
        <dbReference type="ARBA" id="ARBA00022741"/>
    </source>
</evidence>
<evidence type="ECO:0000259" key="4">
    <source>
        <dbReference type="Pfam" id="PF07238"/>
    </source>
</evidence>
<feature type="domain" description="PilZ" evidence="4">
    <location>
        <begin position="131"/>
        <end position="235"/>
    </location>
</feature>
<evidence type="ECO:0000259" key="5">
    <source>
        <dbReference type="Pfam" id="PF07317"/>
    </source>
</evidence>
<dbReference type="SUPFAM" id="SSF141371">
    <property type="entry name" value="PilZ domain-like"/>
    <property type="match status" value="1"/>
</dbReference>
<comment type="caution">
    <text evidence="6">The sequence shown here is derived from an EMBL/GenBank/DDBJ whole genome shotgun (WGS) entry which is preliminary data.</text>
</comment>
<evidence type="ECO:0000313" key="6">
    <source>
        <dbReference type="EMBL" id="ROZ84349.1"/>
    </source>
</evidence>
<keyword evidence="2" id="KW-0547">Nucleotide-binding</keyword>
<dbReference type="RefSeq" id="WP_123889708.1">
    <property type="nucleotide sequence ID" value="NZ_JBPYCX010000023.1"/>
</dbReference>
<organism evidence="6 7">
    <name type="scientific">Pseudomonas neustonica</name>
    <dbReference type="NCBI Taxonomy" id="2487346"/>
    <lineage>
        <taxon>Bacteria</taxon>
        <taxon>Pseudomonadati</taxon>
        <taxon>Pseudomonadota</taxon>
        <taxon>Gammaproteobacteria</taxon>
        <taxon>Pseudomonadales</taxon>
        <taxon>Pseudomonadaceae</taxon>
        <taxon>Pseudomonas</taxon>
    </lineage>
</organism>
<evidence type="ECO:0000313" key="7">
    <source>
        <dbReference type="Proteomes" id="UP000275199"/>
    </source>
</evidence>
<keyword evidence="1" id="KW-0973">c-di-GMP</keyword>
<name>A0ABX9XLP7_9PSED</name>
<dbReference type="Proteomes" id="UP000275199">
    <property type="component" value="Unassembled WGS sequence"/>
</dbReference>